<feature type="region of interest" description="Disordered" evidence="1">
    <location>
        <begin position="1"/>
        <end position="36"/>
    </location>
</feature>
<feature type="region of interest" description="Disordered" evidence="1">
    <location>
        <begin position="132"/>
        <end position="164"/>
    </location>
</feature>
<reference evidence="2" key="1">
    <citation type="submission" date="2021-01" db="EMBL/GenBank/DDBJ databases">
        <authorList>
            <person name="Corre E."/>
            <person name="Pelletier E."/>
            <person name="Niang G."/>
            <person name="Scheremetjew M."/>
            <person name="Finn R."/>
            <person name="Kale V."/>
            <person name="Holt S."/>
            <person name="Cochrane G."/>
            <person name="Meng A."/>
            <person name="Brown T."/>
            <person name="Cohen L."/>
        </authorList>
    </citation>
    <scope>NUCLEOTIDE SEQUENCE</scope>
</reference>
<feature type="compositionally biased region" description="Basic and acidic residues" evidence="1">
    <location>
        <begin position="15"/>
        <end position="30"/>
    </location>
</feature>
<evidence type="ECO:0000313" key="2">
    <source>
        <dbReference type="EMBL" id="CAD8833876.1"/>
    </source>
</evidence>
<name>A0A7S1EZP6_NOCSC</name>
<protein>
    <submittedName>
        <fullName evidence="2">Uncharacterized protein</fullName>
    </submittedName>
</protein>
<dbReference type="AlphaFoldDB" id="A0A7S1EZP6"/>
<dbReference type="EMBL" id="HBFQ01011684">
    <property type="protein sequence ID" value="CAD8833876.1"/>
    <property type="molecule type" value="Transcribed_RNA"/>
</dbReference>
<feature type="compositionally biased region" description="Low complexity" evidence="1">
    <location>
        <begin position="1"/>
        <end position="14"/>
    </location>
</feature>
<feature type="compositionally biased region" description="Basic and acidic residues" evidence="1">
    <location>
        <begin position="151"/>
        <end position="164"/>
    </location>
</feature>
<sequence length="349" mass="38607">MPSSSSRGATSGSRPDLREVPRQDVRDTAEARWFPAARRSGSMLPSLFSPRFSNATSVADEPMRSSDSVVFSPRFSVPCGEERLSLATSRRSRPGSLGALARRLSWFPVEPEPEPQDAPDGCEGIGRKLTGGSYVDDDHQFDPVKPNRRSVKAEDAPPTVVKEEEQATAIRNGIRRRRTSWLPRHLTAAASAAATRLNQAFLSPRREEARRLSDDVGFTLRHSEAGQGASKAHFAEAARRRRSSWVPRHLNAVLSMSRKRKTCEETLALATVPPELEEHPVQHVVKRLKRWVALRLWQGPVLTVNDTSAVGGHEGAQPYQGRDPVEVDQAHGRVNVALPRSSEQLQMNS</sequence>
<evidence type="ECO:0000256" key="1">
    <source>
        <dbReference type="SAM" id="MobiDB-lite"/>
    </source>
</evidence>
<organism evidence="2">
    <name type="scientific">Noctiluca scintillans</name>
    <name type="common">Sea sparkle</name>
    <name type="synonym">Red tide dinoflagellate</name>
    <dbReference type="NCBI Taxonomy" id="2966"/>
    <lineage>
        <taxon>Eukaryota</taxon>
        <taxon>Sar</taxon>
        <taxon>Alveolata</taxon>
        <taxon>Dinophyceae</taxon>
        <taxon>Noctilucales</taxon>
        <taxon>Noctilucaceae</taxon>
        <taxon>Noctiluca</taxon>
    </lineage>
</organism>
<accession>A0A7S1EZP6</accession>
<proteinExistence type="predicted"/>
<gene>
    <name evidence="2" type="ORF">NSCI0253_LOCUS8224</name>
</gene>